<dbReference type="GO" id="GO:0015556">
    <property type="term" value="F:C4-dicarboxylate transmembrane transporter activity"/>
    <property type="evidence" value="ECO:0007669"/>
    <property type="project" value="InterPro"/>
</dbReference>
<keyword evidence="6 8" id="KW-1133">Transmembrane helix</keyword>
<feature type="transmembrane region" description="Helical" evidence="8">
    <location>
        <begin position="116"/>
        <end position="134"/>
    </location>
</feature>
<dbReference type="EMBL" id="LT906441">
    <property type="protein sequence ID" value="SNV38224.1"/>
    <property type="molecule type" value="Genomic_DNA"/>
</dbReference>
<dbReference type="RefSeq" id="WP_065860501.1">
    <property type="nucleotide sequence ID" value="NZ_LT906441.1"/>
</dbReference>
<evidence type="ECO:0000256" key="7">
    <source>
        <dbReference type="ARBA" id="ARBA00023136"/>
    </source>
</evidence>
<dbReference type="NCBIfam" id="NF037994">
    <property type="entry name" value="DcuC_1"/>
    <property type="match status" value="1"/>
</dbReference>
<evidence type="ECO:0000256" key="1">
    <source>
        <dbReference type="ARBA" id="ARBA00004651"/>
    </source>
</evidence>
<evidence type="ECO:0000256" key="8">
    <source>
        <dbReference type="SAM" id="Phobius"/>
    </source>
</evidence>
<evidence type="ECO:0000313" key="9">
    <source>
        <dbReference type="EMBL" id="SNV38224.1"/>
    </source>
</evidence>
<feature type="transmembrane region" description="Helical" evidence="8">
    <location>
        <begin position="200"/>
        <end position="218"/>
    </location>
</feature>
<feature type="transmembrane region" description="Helical" evidence="8">
    <location>
        <begin position="437"/>
        <end position="454"/>
    </location>
</feature>
<evidence type="ECO:0000313" key="10">
    <source>
        <dbReference type="Proteomes" id="UP000215332"/>
    </source>
</evidence>
<feature type="transmembrane region" description="Helical" evidence="8">
    <location>
        <begin position="27"/>
        <end position="44"/>
    </location>
</feature>
<keyword evidence="5 8" id="KW-0812">Transmembrane</keyword>
<evidence type="ECO:0000256" key="4">
    <source>
        <dbReference type="ARBA" id="ARBA00022475"/>
    </source>
</evidence>
<feature type="transmembrane region" description="Helical" evidence="8">
    <location>
        <begin position="347"/>
        <end position="368"/>
    </location>
</feature>
<feature type="transmembrane region" description="Helical" evidence="8">
    <location>
        <begin position="247"/>
        <end position="266"/>
    </location>
</feature>
<feature type="transmembrane region" description="Helical" evidence="8">
    <location>
        <begin position="411"/>
        <end position="431"/>
    </location>
</feature>
<dbReference type="Proteomes" id="UP000215332">
    <property type="component" value="Chromosome 1"/>
</dbReference>
<evidence type="ECO:0000256" key="3">
    <source>
        <dbReference type="ARBA" id="ARBA00022448"/>
    </source>
</evidence>
<comment type="similarity">
    <text evidence="2">Belongs to the DcuC/DcuD transporter (TC 2.A.61) family.</text>
</comment>
<dbReference type="NCBIfam" id="TIGR00771">
    <property type="entry name" value="DcuC"/>
    <property type="match status" value="1"/>
</dbReference>
<feature type="transmembrane region" description="Helical" evidence="8">
    <location>
        <begin position="141"/>
        <end position="166"/>
    </location>
</feature>
<keyword evidence="3" id="KW-0813">Transport</keyword>
<name>A0A239WWY0_9ACTN</name>
<dbReference type="PANTHER" id="PTHR42002">
    <property type="entry name" value="ANAEROBIC C4-DICARBOXYLATE TRANSPORTER DCUC-RELATED"/>
    <property type="match status" value="1"/>
</dbReference>
<evidence type="ECO:0000256" key="5">
    <source>
        <dbReference type="ARBA" id="ARBA00022692"/>
    </source>
</evidence>
<organism evidence="9 10">
    <name type="scientific">Cutibacterium granulosum</name>
    <dbReference type="NCBI Taxonomy" id="33011"/>
    <lineage>
        <taxon>Bacteria</taxon>
        <taxon>Bacillati</taxon>
        <taxon>Actinomycetota</taxon>
        <taxon>Actinomycetes</taxon>
        <taxon>Propionibacteriales</taxon>
        <taxon>Propionibacteriaceae</taxon>
        <taxon>Cutibacterium</taxon>
    </lineage>
</organism>
<evidence type="ECO:0000256" key="2">
    <source>
        <dbReference type="ARBA" id="ARBA00005275"/>
    </source>
</evidence>
<dbReference type="AlphaFoldDB" id="A0A239WWY0"/>
<keyword evidence="4" id="KW-1003">Cell membrane</keyword>
<keyword evidence="7 8" id="KW-0472">Membrane</keyword>
<dbReference type="eggNOG" id="COG3069">
    <property type="taxonomic scope" value="Bacteria"/>
</dbReference>
<evidence type="ECO:0000256" key="6">
    <source>
        <dbReference type="ARBA" id="ARBA00022989"/>
    </source>
</evidence>
<dbReference type="InterPro" id="IPR004669">
    <property type="entry name" value="C4_dicarb_anaerob_car"/>
</dbReference>
<accession>A0A239WWY0</accession>
<gene>
    <name evidence="9" type="primary">dcuD</name>
    <name evidence="9" type="ORF">SAMEA4412665_01659</name>
</gene>
<feature type="transmembrane region" description="Helical" evidence="8">
    <location>
        <begin position="272"/>
        <end position="291"/>
    </location>
</feature>
<dbReference type="InterPro" id="IPR018385">
    <property type="entry name" value="C4_dicarb_anaerob_car-like"/>
</dbReference>
<dbReference type="PANTHER" id="PTHR42002:SF2">
    <property type="entry name" value="ANAEROBIC C4-DICARBOXYLATE TRANSPORTER DCUC-RELATED"/>
    <property type="match status" value="1"/>
</dbReference>
<protein>
    <submittedName>
        <fullName evidence="9">Putative cryptic C4-dicarboxylate transporter DcuD</fullName>
    </submittedName>
</protein>
<proteinExistence type="inferred from homology"/>
<sequence>MTAVLAVCALLVTVAAGWLLVKRYKPVLVLLGAGLLLLLIRVILRPSVPLLEGKESSGSVWFDIVGMIESIAKDQLTGVGLIIMAAGGFSAYMNRIGATEALVRIVIGPVTRLKQPYLILVFTYVLGQLLFMVIPSAAGLAMLLVVIMMPIITASGASAAAGAAVIATTSALPIGPATGTEILAAHTVGLSPAVYFVRDQLPVAIPTVVAVAITHFFVQRRLDRRGGDDSAEHRDEDRAAARQAPKWFAIFLLLPIILLIVFSPLAVKSVQLSTVSAFLLVWLVTILVELIRNHDRSEVLGDANAMFVGMGNMFAKVVSLIIGAQLFAEGLKQAGVIKLLVNGAEGVGLPLWGMAVLFSVVVGVVTFLTGSGVGSFTAFASLAPGIAKGLGGSAASIVNPMQFCGGLFRSVSPISGVVITVAGAAGISPMAVVRRTALPMLVGFIVMMISSLVLI</sequence>
<dbReference type="Pfam" id="PF03606">
    <property type="entry name" value="DcuC"/>
    <property type="match status" value="1"/>
</dbReference>
<comment type="subcellular location">
    <subcellularLocation>
        <location evidence="1">Cell membrane</location>
        <topology evidence="1">Multi-pass membrane protein</topology>
    </subcellularLocation>
</comment>
<feature type="transmembrane region" description="Helical" evidence="8">
    <location>
        <begin position="303"/>
        <end position="327"/>
    </location>
</feature>
<dbReference type="KEGG" id="cgrn:4412665_01659"/>
<feature type="transmembrane region" description="Helical" evidence="8">
    <location>
        <begin position="76"/>
        <end position="96"/>
    </location>
</feature>
<reference evidence="9 10" key="1">
    <citation type="submission" date="2017-06" db="EMBL/GenBank/DDBJ databases">
        <authorList>
            <consortium name="Pathogen Informatics"/>
        </authorList>
    </citation>
    <scope>NUCLEOTIDE SEQUENCE [LARGE SCALE GENOMIC DNA]</scope>
    <source>
        <strain evidence="9 10">NCTC11865</strain>
    </source>
</reference>
<dbReference type="GO" id="GO:0005886">
    <property type="term" value="C:plasma membrane"/>
    <property type="evidence" value="ECO:0007669"/>
    <property type="project" value="UniProtKB-SubCell"/>
</dbReference>